<dbReference type="PROSITE" id="PS00108">
    <property type="entry name" value="PROTEIN_KINASE_ST"/>
    <property type="match status" value="1"/>
</dbReference>
<keyword evidence="9" id="KW-1185">Reference proteome</keyword>
<accession>A0AAW1DJA4</accession>
<dbReference type="PANTHER" id="PTHR24346">
    <property type="entry name" value="MAP/MICROTUBULE AFFINITY-REGULATING KINASE"/>
    <property type="match status" value="1"/>
</dbReference>
<dbReference type="PROSITE" id="PS50011">
    <property type="entry name" value="PROTEIN_KINASE_DOM"/>
    <property type="match status" value="1"/>
</dbReference>
<name>A0AAW1DJA4_9HEMI</name>
<proteinExistence type="predicted"/>
<dbReference type="EMBL" id="JAPXFL010000003">
    <property type="protein sequence ID" value="KAK9509222.1"/>
    <property type="molecule type" value="Genomic_DNA"/>
</dbReference>
<dbReference type="Gene3D" id="1.10.510.10">
    <property type="entry name" value="Transferase(Phosphotransferase) domain 1"/>
    <property type="match status" value="1"/>
</dbReference>
<dbReference type="InterPro" id="IPR008271">
    <property type="entry name" value="Ser/Thr_kinase_AS"/>
</dbReference>
<keyword evidence="4" id="KW-0418">Kinase</keyword>
<dbReference type="PANTHER" id="PTHR24346:SF82">
    <property type="entry name" value="KP78A-RELATED"/>
    <property type="match status" value="1"/>
</dbReference>
<evidence type="ECO:0000256" key="1">
    <source>
        <dbReference type="ARBA" id="ARBA00022527"/>
    </source>
</evidence>
<dbReference type="InterPro" id="IPR000719">
    <property type="entry name" value="Prot_kinase_dom"/>
</dbReference>
<feature type="region of interest" description="Disordered" evidence="6">
    <location>
        <begin position="50"/>
        <end position="84"/>
    </location>
</feature>
<dbReference type="FunFam" id="1.10.510.10:FF:000571">
    <property type="entry name" value="Maternal embryonic leucine zipper kinase"/>
    <property type="match status" value="1"/>
</dbReference>
<dbReference type="AlphaFoldDB" id="A0AAW1DJA4"/>
<evidence type="ECO:0000256" key="5">
    <source>
        <dbReference type="ARBA" id="ARBA00022840"/>
    </source>
</evidence>
<keyword evidence="1" id="KW-0723">Serine/threonine-protein kinase</keyword>
<keyword evidence="2" id="KW-0808">Transferase</keyword>
<keyword evidence="3" id="KW-0547">Nucleotide-binding</keyword>
<feature type="region of interest" description="Disordered" evidence="6">
    <location>
        <begin position="1"/>
        <end position="27"/>
    </location>
</feature>
<reference evidence="8 9" key="1">
    <citation type="submission" date="2022-12" db="EMBL/GenBank/DDBJ databases">
        <title>Chromosome-level genome assembly of true bugs.</title>
        <authorList>
            <person name="Ma L."/>
            <person name="Li H."/>
        </authorList>
    </citation>
    <scope>NUCLEOTIDE SEQUENCE [LARGE SCALE GENOMIC DNA]</scope>
    <source>
        <strain evidence="8">Lab_2022b</strain>
    </source>
</reference>
<feature type="domain" description="Protein kinase" evidence="7">
    <location>
        <begin position="99"/>
        <end position="362"/>
    </location>
</feature>
<dbReference type="Pfam" id="PF00069">
    <property type="entry name" value="Pkinase"/>
    <property type="match status" value="1"/>
</dbReference>
<evidence type="ECO:0000256" key="4">
    <source>
        <dbReference type="ARBA" id="ARBA00022777"/>
    </source>
</evidence>
<dbReference type="SUPFAM" id="SSF56112">
    <property type="entry name" value="Protein kinase-like (PK-like)"/>
    <property type="match status" value="1"/>
</dbReference>
<dbReference type="GO" id="GO:0000226">
    <property type="term" value="P:microtubule cytoskeleton organization"/>
    <property type="evidence" value="ECO:0007669"/>
    <property type="project" value="TreeGrafter"/>
</dbReference>
<protein>
    <recommendedName>
        <fullName evidence="7">Protein kinase domain-containing protein</fullName>
    </recommendedName>
</protein>
<feature type="compositionally biased region" description="Polar residues" evidence="6">
    <location>
        <begin position="55"/>
        <end position="66"/>
    </location>
</feature>
<evidence type="ECO:0000313" key="8">
    <source>
        <dbReference type="EMBL" id="KAK9509223.1"/>
    </source>
</evidence>
<dbReference type="GO" id="GO:0035556">
    <property type="term" value="P:intracellular signal transduction"/>
    <property type="evidence" value="ECO:0007669"/>
    <property type="project" value="TreeGrafter"/>
</dbReference>
<dbReference type="GO" id="GO:0005524">
    <property type="term" value="F:ATP binding"/>
    <property type="evidence" value="ECO:0007669"/>
    <property type="project" value="UniProtKB-KW"/>
</dbReference>
<dbReference type="GO" id="GO:0050321">
    <property type="term" value="F:tau-protein kinase activity"/>
    <property type="evidence" value="ECO:0007669"/>
    <property type="project" value="TreeGrafter"/>
</dbReference>
<dbReference type="SMART" id="SM00220">
    <property type="entry name" value="S_TKc"/>
    <property type="match status" value="1"/>
</dbReference>
<evidence type="ECO:0000313" key="9">
    <source>
        <dbReference type="Proteomes" id="UP001461498"/>
    </source>
</evidence>
<dbReference type="Proteomes" id="UP001461498">
    <property type="component" value="Unassembled WGS sequence"/>
</dbReference>
<dbReference type="InterPro" id="IPR011009">
    <property type="entry name" value="Kinase-like_dom_sf"/>
</dbReference>
<evidence type="ECO:0000256" key="2">
    <source>
        <dbReference type="ARBA" id="ARBA00022679"/>
    </source>
</evidence>
<dbReference type="GO" id="GO:0005737">
    <property type="term" value="C:cytoplasm"/>
    <property type="evidence" value="ECO:0007669"/>
    <property type="project" value="TreeGrafter"/>
</dbReference>
<organism evidence="8 9">
    <name type="scientific">Rhynocoris fuscipes</name>
    <dbReference type="NCBI Taxonomy" id="488301"/>
    <lineage>
        <taxon>Eukaryota</taxon>
        <taxon>Metazoa</taxon>
        <taxon>Ecdysozoa</taxon>
        <taxon>Arthropoda</taxon>
        <taxon>Hexapoda</taxon>
        <taxon>Insecta</taxon>
        <taxon>Pterygota</taxon>
        <taxon>Neoptera</taxon>
        <taxon>Paraneoptera</taxon>
        <taxon>Hemiptera</taxon>
        <taxon>Heteroptera</taxon>
        <taxon>Panheteroptera</taxon>
        <taxon>Cimicomorpha</taxon>
        <taxon>Reduviidae</taxon>
        <taxon>Harpactorinae</taxon>
        <taxon>Harpactorini</taxon>
        <taxon>Rhynocoris</taxon>
    </lineage>
</organism>
<sequence>MTNPNKGNPHLENPTSSNIPVGSEETVKNNNECSELLLQEFVRDIMLKRKRKGTSTDSNGEVTPSRDNVKDDSRTSKKPGKRTMTVTASEMEGLRARGYTILRQVNSGCSGYIYLATYSRPYKKDVPMACKIIDKSIVEPKFAAKFLPREIAILSELKNPYCVNVYTIMQMNTKCFLFMRYAERGDLLSYLTNYGPLDEGHARMWIRQLLMGVKYLHANFIAHRDIKCENILITENLNMKIGDFGFARYWKDERGNDVMSETFCGSLSYAAPEILGGHKYSMKKCDIWSLGVVLFIMFNLAKPFTKTKASALLQQQLKRAYKYKPRVERMLTASAKEMIYRMLEPDLLMRPSADALLNSIWMIEDPKLMKLVPDVPIDHIPSSRLLATQKKSSQHPTTR</sequence>
<gene>
    <name evidence="8" type="ORF">O3M35_006582</name>
</gene>
<keyword evidence="5" id="KW-0067">ATP-binding</keyword>
<evidence type="ECO:0000256" key="3">
    <source>
        <dbReference type="ARBA" id="ARBA00022741"/>
    </source>
</evidence>
<evidence type="ECO:0000259" key="7">
    <source>
        <dbReference type="PROSITE" id="PS50011"/>
    </source>
</evidence>
<evidence type="ECO:0000256" key="6">
    <source>
        <dbReference type="SAM" id="MobiDB-lite"/>
    </source>
</evidence>
<comment type="caution">
    <text evidence="8">The sequence shown here is derived from an EMBL/GenBank/DDBJ whole genome shotgun (WGS) entry which is preliminary data.</text>
</comment>
<dbReference type="EMBL" id="JAPXFL010000003">
    <property type="protein sequence ID" value="KAK9509223.1"/>
    <property type="molecule type" value="Genomic_DNA"/>
</dbReference>